<dbReference type="Proteomes" id="UP000617402">
    <property type="component" value="Unassembled WGS sequence"/>
</dbReference>
<feature type="region of interest" description="Disordered" evidence="2">
    <location>
        <begin position="364"/>
        <end position="406"/>
    </location>
</feature>
<dbReference type="EMBL" id="JACVHF010000006">
    <property type="protein sequence ID" value="MBC9784500.1"/>
    <property type="molecule type" value="Genomic_DNA"/>
</dbReference>
<dbReference type="InterPro" id="IPR001119">
    <property type="entry name" value="SLH_dom"/>
</dbReference>
<gene>
    <name evidence="5" type="ORF">H1S01_08240</name>
</gene>
<feature type="signal peptide" evidence="3">
    <location>
        <begin position="1"/>
        <end position="23"/>
    </location>
</feature>
<feature type="domain" description="SLH" evidence="4">
    <location>
        <begin position="292"/>
        <end position="354"/>
    </location>
</feature>
<evidence type="ECO:0000259" key="4">
    <source>
        <dbReference type="PROSITE" id="PS51272"/>
    </source>
</evidence>
<evidence type="ECO:0000313" key="6">
    <source>
        <dbReference type="Proteomes" id="UP000617402"/>
    </source>
</evidence>
<evidence type="ECO:0000256" key="1">
    <source>
        <dbReference type="ARBA" id="ARBA00022737"/>
    </source>
</evidence>
<name>A0ABR7T2D7_HELCL</name>
<keyword evidence="1" id="KW-0677">Repeat</keyword>
<feature type="chain" id="PRO_5046541373" evidence="3">
    <location>
        <begin position="24"/>
        <end position="534"/>
    </location>
</feature>
<dbReference type="PROSITE" id="PS51272">
    <property type="entry name" value="SLH"/>
    <property type="match status" value="3"/>
</dbReference>
<feature type="domain" description="SLH" evidence="4">
    <location>
        <begin position="397"/>
        <end position="460"/>
    </location>
</feature>
<feature type="domain" description="SLH" evidence="4">
    <location>
        <begin position="462"/>
        <end position="525"/>
    </location>
</feature>
<evidence type="ECO:0000256" key="2">
    <source>
        <dbReference type="SAM" id="MobiDB-lite"/>
    </source>
</evidence>
<keyword evidence="3" id="KW-0732">Signal</keyword>
<sequence>MKRCLSAVLLFLMALWTPAAAFAESSHLTIEGGGANEYDYQEYVFLSGKPILFTGTFKVTVSSSGDTTTTKITYTLKDKDTGLDKLSRSLTFLEKKADQPEMGQTVRTSQVDKFSESATINDVKYQLVDYRQSKSVVIDKHPAVNYYSGNWEGRKIYQVEKDQGRLTVDISGTTVGYDHNWGRSETQRMTQTLSYEPLKETVTGNTPSINWDGQVDYTINLSTDREMSYHENEPVDISFSGGYLLDEEGSTAVLARYDLPYASSDGTITKNSRRDQDTLSLNLKTAPKVQRLYVPAYQDTRGHWAEADIARLAGVKAWGNATGYFGPGQPITRMDFATAFVNALGILSTDGPAGNIAYTAGYPNLPEPGQKSTGSRSGGTGYNGATGIPRNKKVPPEQPPFSDISPQKPGYAEVKAAFESNLMQGVSPSRFDPYGLMTREQAATLIVRGLGLETLAPSGSVYLPYYDDGQISPWARDSIYVAQRLGILSGDAYGAFRPQDLLSRAEAASLLMKSIDFLQRDLKRDYRDRLLNLH</sequence>
<comment type="caution">
    <text evidence="5">The sequence shown here is derived from an EMBL/GenBank/DDBJ whole genome shotgun (WGS) entry which is preliminary data.</text>
</comment>
<evidence type="ECO:0000256" key="3">
    <source>
        <dbReference type="SAM" id="SignalP"/>
    </source>
</evidence>
<dbReference type="Pfam" id="PF00395">
    <property type="entry name" value="SLH"/>
    <property type="match status" value="2"/>
</dbReference>
<keyword evidence="6" id="KW-1185">Reference proteome</keyword>
<accession>A0ABR7T2D7</accession>
<organism evidence="5 6">
    <name type="scientific">Heliobacterium chlorum</name>
    <dbReference type="NCBI Taxonomy" id="2698"/>
    <lineage>
        <taxon>Bacteria</taxon>
        <taxon>Bacillati</taxon>
        <taxon>Bacillota</taxon>
        <taxon>Clostridia</taxon>
        <taxon>Eubacteriales</taxon>
        <taxon>Heliobacteriaceae</taxon>
        <taxon>Heliobacterium</taxon>
    </lineage>
</organism>
<reference evidence="5 6" key="1">
    <citation type="submission" date="2020-07" db="EMBL/GenBank/DDBJ databases">
        <title>Draft whole-genome sequence of Heliobacterium chlorum DSM 3682, type strain.</title>
        <authorList>
            <person name="Kyndt J.A."/>
            <person name="Meyer T.E."/>
            <person name="Imhoff J.F."/>
        </authorList>
    </citation>
    <scope>NUCLEOTIDE SEQUENCE [LARGE SCALE GENOMIC DNA]</scope>
    <source>
        <strain evidence="5 6">DSM 3682</strain>
    </source>
</reference>
<evidence type="ECO:0000313" key="5">
    <source>
        <dbReference type="EMBL" id="MBC9784500.1"/>
    </source>
</evidence>
<dbReference type="RefSeq" id="WP_188039612.1">
    <property type="nucleotide sequence ID" value="NZ_JACVHF010000006.1"/>
</dbReference>
<proteinExistence type="predicted"/>
<protein>
    <submittedName>
        <fullName evidence="5">S-layer homology domain-containing protein</fullName>
    </submittedName>
</protein>